<proteinExistence type="predicted"/>
<name>A0A7Y4MPL4_MYXXA</name>
<sequence length="139" mass="14742">MGCATTAPLLPRATPEEAAGFTFPLELPSEGMLHLEGNTAAAIQLAMDDFRPRGAAIPPGVRPDEACLYLPQSYDVTSAPGPEGVVLVEFQQNDTACPPSPALSVEAISGKPLREITTYAVDVRAMRILAVGVQTRRRP</sequence>
<organism evidence="1 2">
    <name type="scientific">Myxococcus xanthus</name>
    <dbReference type="NCBI Taxonomy" id="34"/>
    <lineage>
        <taxon>Bacteria</taxon>
        <taxon>Pseudomonadati</taxon>
        <taxon>Myxococcota</taxon>
        <taxon>Myxococcia</taxon>
        <taxon>Myxococcales</taxon>
        <taxon>Cystobacterineae</taxon>
        <taxon>Myxococcaceae</taxon>
        <taxon>Myxococcus</taxon>
    </lineage>
</organism>
<accession>A0A7Y4MPL4</accession>
<reference evidence="1 2" key="1">
    <citation type="submission" date="2020-05" db="EMBL/GenBank/DDBJ databases">
        <authorList>
            <person name="Whitworth D."/>
        </authorList>
    </citation>
    <scope>NUCLEOTIDE SEQUENCE [LARGE SCALE GENOMIC DNA]</scope>
    <source>
        <strain evidence="1 2">AM005</strain>
    </source>
</reference>
<evidence type="ECO:0000313" key="1">
    <source>
        <dbReference type="EMBL" id="NOJ78011.1"/>
    </source>
</evidence>
<protein>
    <submittedName>
        <fullName evidence="1">Uncharacterized protein</fullName>
    </submittedName>
</protein>
<dbReference type="AlphaFoldDB" id="A0A7Y4MPL4"/>
<dbReference type="Proteomes" id="UP000533080">
    <property type="component" value="Unassembled WGS sequence"/>
</dbReference>
<comment type="caution">
    <text evidence="1">The sequence shown here is derived from an EMBL/GenBank/DDBJ whole genome shotgun (WGS) entry which is preliminary data.</text>
</comment>
<gene>
    <name evidence="1" type="ORF">HNV28_06590</name>
</gene>
<dbReference type="EMBL" id="JABFNT010000015">
    <property type="protein sequence ID" value="NOJ78011.1"/>
    <property type="molecule type" value="Genomic_DNA"/>
</dbReference>
<evidence type="ECO:0000313" key="2">
    <source>
        <dbReference type="Proteomes" id="UP000533080"/>
    </source>
</evidence>